<comment type="caution">
    <text evidence="2">Lacks conserved residue(s) required for the propagation of feature annotation.</text>
</comment>
<dbReference type="GO" id="GO:0006260">
    <property type="term" value="P:DNA replication"/>
    <property type="evidence" value="ECO:0007669"/>
    <property type="project" value="InterPro"/>
</dbReference>
<dbReference type="InterPro" id="IPR012340">
    <property type="entry name" value="NA-bd_OB-fold"/>
</dbReference>
<dbReference type="SUPFAM" id="SSF50249">
    <property type="entry name" value="Nucleic acid-binding proteins"/>
    <property type="match status" value="1"/>
</dbReference>
<protein>
    <recommendedName>
        <fullName evidence="2 3">Single-stranded DNA-binding protein</fullName>
        <shortName evidence="2">SSB</shortName>
    </recommendedName>
</protein>
<dbReference type="PROSITE" id="PS50935">
    <property type="entry name" value="SSB"/>
    <property type="match status" value="1"/>
</dbReference>
<accession>A0A5M8QZW0</accession>
<dbReference type="OrthoDB" id="9809878at2"/>
<dbReference type="NCBIfam" id="TIGR00621">
    <property type="entry name" value="ssb"/>
    <property type="match status" value="1"/>
</dbReference>
<proteinExistence type="inferred from homology"/>
<dbReference type="Pfam" id="PF00436">
    <property type="entry name" value="SSB"/>
    <property type="match status" value="1"/>
</dbReference>
<evidence type="ECO:0000256" key="1">
    <source>
        <dbReference type="ARBA" id="ARBA00023125"/>
    </source>
</evidence>
<dbReference type="PANTHER" id="PTHR10302:SF0">
    <property type="entry name" value="SINGLE-STRANDED DNA-BINDING PROTEIN, MITOCHONDRIAL"/>
    <property type="match status" value="1"/>
</dbReference>
<dbReference type="AlphaFoldDB" id="A0A5M8QZW0"/>
<dbReference type="InterPro" id="IPR000424">
    <property type="entry name" value="Primosome_PriB/ssb"/>
</dbReference>
<sequence length="112" mass="12930">MNTVKLIGNVGREINVKEFEGGKVATFSLATNETYINRNKEEVKNTAWHSIVAWGQLAQRCETLLEKGKMIAVEGRLNYRQYQNKEDQTVKVAEIVAFRIEEIVREQQEMRA</sequence>
<organism evidence="4 5">
    <name type="scientific">Dyadobacter flavalbus</name>
    <dbReference type="NCBI Taxonomy" id="2579942"/>
    <lineage>
        <taxon>Bacteria</taxon>
        <taxon>Pseudomonadati</taxon>
        <taxon>Bacteroidota</taxon>
        <taxon>Cytophagia</taxon>
        <taxon>Cytophagales</taxon>
        <taxon>Spirosomataceae</taxon>
        <taxon>Dyadobacter</taxon>
    </lineage>
</organism>
<dbReference type="Proteomes" id="UP000323994">
    <property type="component" value="Unassembled WGS sequence"/>
</dbReference>
<keyword evidence="1 2" id="KW-0238">DNA-binding</keyword>
<dbReference type="PANTHER" id="PTHR10302">
    <property type="entry name" value="SINGLE-STRANDED DNA-BINDING PROTEIN"/>
    <property type="match status" value="1"/>
</dbReference>
<dbReference type="EMBL" id="VBSN01000027">
    <property type="protein sequence ID" value="KAA6440274.1"/>
    <property type="molecule type" value="Genomic_DNA"/>
</dbReference>
<reference evidence="4 5" key="1">
    <citation type="submission" date="2019-05" db="EMBL/GenBank/DDBJ databases">
        <authorList>
            <person name="Qu J.-H."/>
        </authorList>
    </citation>
    <scope>NUCLEOTIDE SEQUENCE [LARGE SCALE GENOMIC DNA]</scope>
    <source>
        <strain evidence="4 5">NS28</strain>
    </source>
</reference>
<evidence type="ECO:0000256" key="2">
    <source>
        <dbReference type="HAMAP-Rule" id="MF_00984"/>
    </source>
</evidence>
<dbReference type="GO" id="GO:0009295">
    <property type="term" value="C:nucleoid"/>
    <property type="evidence" value="ECO:0007669"/>
    <property type="project" value="TreeGrafter"/>
</dbReference>
<comment type="subunit">
    <text evidence="2">Homotetramer.</text>
</comment>
<evidence type="ECO:0000313" key="5">
    <source>
        <dbReference type="Proteomes" id="UP000323994"/>
    </source>
</evidence>
<evidence type="ECO:0000313" key="4">
    <source>
        <dbReference type="EMBL" id="KAA6440274.1"/>
    </source>
</evidence>
<name>A0A5M8QZW0_9BACT</name>
<dbReference type="GO" id="GO:0003697">
    <property type="term" value="F:single-stranded DNA binding"/>
    <property type="evidence" value="ECO:0007669"/>
    <property type="project" value="UniProtKB-UniRule"/>
</dbReference>
<comment type="caution">
    <text evidence="4">The sequence shown here is derived from an EMBL/GenBank/DDBJ whole genome shotgun (WGS) entry which is preliminary data.</text>
</comment>
<dbReference type="PIRSF" id="PIRSF002070">
    <property type="entry name" value="SSB"/>
    <property type="match status" value="1"/>
</dbReference>
<dbReference type="Gene3D" id="2.40.50.140">
    <property type="entry name" value="Nucleic acid-binding proteins"/>
    <property type="match status" value="1"/>
</dbReference>
<gene>
    <name evidence="4" type="ORF">FEM33_06620</name>
</gene>
<keyword evidence="5" id="KW-1185">Reference proteome</keyword>
<dbReference type="HAMAP" id="MF_00984">
    <property type="entry name" value="SSB"/>
    <property type="match status" value="1"/>
</dbReference>
<dbReference type="RefSeq" id="WP_139011289.1">
    <property type="nucleotide sequence ID" value="NZ_VBSN01000027.1"/>
</dbReference>
<evidence type="ECO:0000256" key="3">
    <source>
        <dbReference type="PIRNR" id="PIRNR002070"/>
    </source>
</evidence>
<dbReference type="CDD" id="cd04496">
    <property type="entry name" value="SSB_OBF"/>
    <property type="match status" value="1"/>
</dbReference>
<dbReference type="InterPro" id="IPR011344">
    <property type="entry name" value="ssDNA-bd"/>
</dbReference>